<dbReference type="GO" id="GO:0016788">
    <property type="term" value="F:hydrolase activity, acting on ester bonds"/>
    <property type="evidence" value="ECO:0007669"/>
    <property type="project" value="InterPro"/>
</dbReference>
<name>A0AA37T677_9GAMM</name>
<keyword evidence="3" id="KW-1185">Reference proteome</keyword>
<reference evidence="2 3" key="1">
    <citation type="journal article" date="2014" name="Int. J. Syst. Evol. Microbiol.">
        <title>Complete genome sequence of Corynebacterium casei LMG S-19264T (=DSM 44701T), isolated from a smear-ripened cheese.</title>
        <authorList>
            <consortium name="US DOE Joint Genome Institute (JGI-PGF)"/>
            <person name="Walter F."/>
            <person name="Albersmeier A."/>
            <person name="Kalinowski J."/>
            <person name="Ruckert C."/>
        </authorList>
    </citation>
    <scope>NUCLEOTIDE SEQUENCE [LARGE SCALE GENOMIC DNA]</scope>
    <source>
        <strain evidence="2 3">NBRC 110095</strain>
    </source>
</reference>
<comment type="caution">
    <text evidence="2">The sequence shown here is derived from an EMBL/GenBank/DDBJ whole genome shotgun (WGS) entry which is preliminary data.</text>
</comment>
<dbReference type="InterPro" id="IPR012908">
    <property type="entry name" value="PGAP1-ab_dom-like"/>
</dbReference>
<keyword evidence="2" id="KW-0378">Hydrolase</keyword>
<evidence type="ECO:0000313" key="2">
    <source>
        <dbReference type="EMBL" id="GLS27494.1"/>
    </source>
</evidence>
<gene>
    <name evidence="2" type="ORF">GCM10007877_32130</name>
</gene>
<sequence>MRNLYALSEPPPSMGLLEVRVIRDIVTLPFRLSSVAIKKTENYGHGRYVIVLPGFGGGDRSMFPLRFFLKQHGFNPIGWGLGVNKAGLNLKHDPSEISWDFSVPEKYRGEAGVSYLCDLMVKKIESFTNSEQTTVTLVGWSLGGSIAREVARDLPDAVDQVVTLGSPIIGGPKYTRAASYLRQRGLNLDWIEKEVARRNKTPIACKVSAIVSRSDGIVDWSASVDPNDQNTRFIESDVSHLGMAINQSTMQLVLSELAGIEL</sequence>
<dbReference type="SUPFAM" id="SSF53474">
    <property type="entry name" value="alpha/beta-Hydrolases"/>
    <property type="match status" value="1"/>
</dbReference>
<evidence type="ECO:0000259" key="1">
    <source>
        <dbReference type="Pfam" id="PF07819"/>
    </source>
</evidence>
<accession>A0AA37T677</accession>
<dbReference type="AlphaFoldDB" id="A0AA37T677"/>
<dbReference type="Gene3D" id="3.40.50.1820">
    <property type="entry name" value="alpha/beta hydrolase"/>
    <property type="match status" value="1"/>
</dbReference>
<dbReference type="EMBL" id="BSPD01000080">
    <property type="protein sequence ID" value="GLS27494.1"/>
    <property type="molecule type" value="Genomic_DNA"/>
</dbReference>
<organism evidence="2 3">
    <name type="scientific">Marinibactrum halimedae</name>
    <dbReference type="NCBI Taxonomy" id="1444977"/>
    <lineage>
        <taxon>Bacteria</taxon>
        <taxon>Pseudomonadati</taxon>
        <taxon>Pseudomonadota</taxon>
        <taxon>Gammaproteobacteria</taxon>
        <taxon>Cellvibrionales</taxon>
        <taxon>Cellvibrionaceae</taxon>
        <taxon>Marinibactrum</taxon>
    </lineage>
</organism>
<dbReference type="Pfam" id="PF07819">
    <property type="entry name" value="PGAP1"/>
    <property type="match status" value="1"/>
</dbReference>
<protein>
    <submittedName>
        <fullName evidence="2">Alpha/beta hydrolase</fullName>
    </submittedName>
</protein>
<feature type="domain" description="GPI inositol-deacylase PGAP1-like alpha/beta" evidence="1">
    <location>
        <begin position="118"/>
        <end position="222"/>
    </location>
</feature>
<dbReference type="Proteomes" id="UP001156870">
    <property type="component" value="Unassembled WGS sequence"/>
</dbReference>
<proteinExistence type="predicted"/>
<evidence type="ECO:0000313" key="3">
    <source>
        <dbReference type="Proteomes" id="UP001156870"/>
    </source>
</evidence>
<dbReference type="InterPro" id="IPR029058">
    <property type="entry name" value="AB_hydrolase_fold"/>
</dbReference>